<keyword evidence="4 9" id="KW-0456">Lyase</keyword>
<dbReference type="NCBIfam" id="NF004585">
    <property type="entry name" value="PRK05928.2-2"/>
    <property type="match status" value="1"/>
</dbReference>
<evidence type="ECO:0000259" key="10">
    <source>
        <dbReference type="Pfam" id="PF02602"/>
    </source>
</evidence>
<comment type="function">
    <text evidence="6 9">Catalyzes cyclization of the linear tetrapyrrole, hydroxymethylbilane, to the macrocyclic uroporphyrinogen III.</text>
</comment>
<dbReference type="GO" id="GO:0004852">
    <property type="term" value="F:uroporphyrinogen-III synthase activity"/>
    <property type="evidence" value="ECO:0007669"/>
    <property type="project" value="UniProtKB-UniRule"/>
</dbReference>
<dbReference type="Proteomes" id="UP000248395">
    <property type="component" value="Unassembled WGS sequence"/>
</dbReference>
<protein>
    <recommendedName>
        <fullName evidence="7 9">Uroporphyrinogen-III synthase</fullName>
        <ecNumber evidence="3 9">4.2.1.75</ecNumber>
    </recommendedName>
</protein>
<gene>
    <name evidence="11" type="ORF">DFR38_103247</name>
</gene>
<comment type="similarity">
    <text evidence="2 9">Belongs to the uroporphyrinogen-III synthase family.</text>
</comment>
<organism evidence="11 12">
    <name type="scientific">Aquitalea magnusonii</name>
    <dbReference type="NCBI Taxonomy" id="332411"/>
    <lineage>
        <taxon>Bacteria</taxon>
        <taxon>Pseudomonadati</taxon>
        <taxon>Pseudomonadota</taxon>
        <taxon>Betaproteobacteria</taxon>
        <taxon>Neisseriales</taxon>
        <taxon>Chromobacteriaceae</taxon>
        <taxon>Aquitalea</taxon>
    </lineage>
</organism>
<dbReference type="Pfam" id="PF02602">
    <property type="entry name" value="HEM4"/>
    <property type="match status" value="1"/>
</dbReference>
<dbReference type="GO" id="GO:0006780">
    <property type="term" value="P:uroporphyrinogen III biosynthetic process"/>
    <property type="evidence" value="ECO:0007669"/>
    <property type="project" value="UniProtKB-UniRule"/>
</dbReference>
<reference evidence="11 12" key="1">
    <citation type="submission" date="2018-05" db="EMBL/GenBank/DDBJ databases">
        <title>Genomic Encyclopedia of Type Strains, Phase IV (KMG-IV): sequencing the most valuable type-strain genomes for metagenomic binning, comparative biology and taxonomic classification.</title>
        <authorList>
            <person name="Goeker M."/>
        </authorList>
    </citation>
    <scope>NUCLEOTIDE SEQUENCE [LARGE SCALE GENOMIC DNA]</scope>
    <source>
        <strain evidence="11 12">DSM 25134</strain>
    </source>
</reference>
<dbReference type="AlphaFoldDB" id="A0A318JKN1"/>
<dbReference type="EC" id="4.2.1.75" evidence="3 9"/>
<dbReference type="SUPFAM" id="SSF69618">
    <property type="entry name" value="HemD-like"/>
    <property type="match status" value="1"/>
</dbReference>
<evidence type="ECO:0000256" key="1">
    <source>
        <dbReference type="ARBA" id="ARBA00004772"/>
    </source>
</evidence>
<accession>A0A318JKN1</accession>
<dbReference type="InterPro" id="IPR003754">
    <property type="entry name" value="4pyrrol_synth_uPrphyn_synth"/>
</dbReference>
<dbReference type="InterPro" id="IPR036108">
    <property type="entry name" value="4pyrrol_syn_uPrphyn_synt_sf"/>
</dbReference>
<dbReference type="PANTHER" id="PTHR38042:SF1">
    <property type="entry name" value="UROPORPHYRINOGEN-III SYNTHASE, CHLOROPLASTIC"/>
    <property type="match status" value="1"/>
</dbReference>
<dbReference type="PANTHER" id="PTHR38042">
    <property type="entry name" value="UROPORPHYRINOGEN-III SYNTHASE, CHLOROPLASTIC"/>
    <property type="match status" value="1"/>
</dbReference>
<evidence type="ECO:0000256" key="5">
    <source>
        <dbReference type="ARBA" id="ARBA00023244"/>
    </source>
</evidence>
<evidence type="ECO:0000256" key="7">
    <source>
        <dbReference type="ARBA" id="ARBA00040167"/>
    </source>
</evidence>
<comment type="catalytic activity">
    <reaction evidence="8 9">
        <text>hydroxymethylbilane = uroporphyrinogen III + H2O</text>
        <dbReference type="Rhea" id="RHEA:18965"/>
        <dbReference type="ChEBI" id="CHEBI:15377"/>
        <dbReference type="ChEBI" id="CHEBI:57308"/>
        <dbReference type="ChEBI" id="CHEBI:57845"/>
        <dbReference type="EC" id="4.2.1.75"/>
    </reaction>
</comment>
<evidence type="ECO:0000256" key="3">
    <source>
        <dbReference type="ARBA" id="ARBA00013109"/>
    </source>
</evidence>
<dbReference type="CDD" id="cd06578">
    <property type="entry name" value="HemD"/>
    <property type="match status" value="1"/>
</dbReference>
<sequence>MTAAGRRILVARPAAQSGRLLTLLADAGWQGQAFPVMDIPPLAAALARLPQQAAQADWLFFVSPSAIDIAWPALQQQPLKARLACVGQASAGRLARLSGQDILFPTAGSDSEALLALPQLADVAGQHWLIVRGQGGRALLADTLCARGAQVSLAEVYQRVDGRPDWRLLDEGPPDAMVITSSEMAEQLFRLAGPARAGTLQCLLYCVPHPRIAERLQALGATRIVTTRADDDALVAGLREWFSRHP</sequence>
<evidence type="ECO:0000313" key="12">
    <source>
        <dbReference type="Proteomes" id="UP000248395"/>
    </source>
</evidence>
<evidence type="ECO:0000256" key="4">
    <source>
        <dbReference type="ARBA" id="ARBA00023239"/>
    </source>
</evidence>
<comment type="caution">
    <text evidence="11">The sequence shown here is derived from an EMBL/GenBank/DDBJ whole genome shotgun (WGS) entry which is preliminary data.</text>
</comment>
<dbReference type="RefSeq" id="WP_110313074.1">
    <property type="nucleotide sequence ID" value="NZ_QJKC01000003.1"/>
</dbReference>
<dbReference type="Gene3D" id="3.40.50.10090">
    <property type="match status" value="2"/>
</dbReference>
<evidence type="ECO:0000256" key="9">
    <source>
        <dbReference type="RuleBase" id="RU366031"/>
    </source>
</evidence>
<keyword evidence="5 9" id="KW-0627">Porphyrin biosynthesis</keyword>
<feature type="domain" description="Tetrapyrrole biosynthesis uroporphyrinogen III synthase" evidence="10">
    <location>
        <begin position="20"/>
        <end position="235"/>
    </location>
</feature>
<name>A0A318JKN1_9NEIS</name>
<evidence type="ECO:0000313" key="11">
    <source>
        <dbReference type="EMBL" id="PXX50067.1"/>
    </source>
</evidence>
<evidence type="ECO:0000256" key="2">
    <source>
        <dbReference type="ARBA" id="ARBA00008133"/>
    </source>
</evidence>
<dbReference type="InterPro" id="IPR039793">
    <property type="entry name" value="UROS/Hem4"/>
</dbReference>
<dbReference type="UniPathway" id="UPA00251">
    <property type="reaction ID" value="UER00320"/>
</dbReference>
<keyword evidence="12" id="KW-1185">Reference proteome</keyword>
<proteinExistence type="inferred from homology"/>
<dbReference type="EMBL" id="QJKC01000003">
    <property type="protein sequence ID" value="PXX50067.1"/>
    <property type="molecule type" value="Genomic_DNA"/>
</dbReference>
<evidence type="ECO:0000256" key="6">
    <source>
        <dbReference type="ARBA" id="ARBA00037589"/>
    </source>
</evidence>
<dbReference type="OrthoDB" id="9787650at2"/>
<comment type="pathway">
    <text evidence="1 9">Porphyrin-containing compound metabolism; protoporphyrin-IX biosynthesis; coproporphyrinogen-III from 5-aminolevulinate: step 3/4.</text>
</comment>
<dbReference type="GO" id="GO:0006782">
    <property type="term" value="P:protoporphyrinogen IX biosynthetic process"/>
    <property type="evidence" value="ECO:0007669"/>
    <property type="project" value="UniProtKB-UniRule"/>
</dbReference>
<evidence type="ECO:0000256" key="8">
    <source>
        <dbReference type="ARBA" id="ARBA00048617"/>
    </source>
</evidence>